<proteinExistence type="predicted"/>
<dbReference type="Proteomes" id="UP000030656">
    <property type="component" value="Unassembled WGS sequence"/>
</dbReference>
<gene>
    <name evidence="2" type="ORF">PFFCH_02090</name>
</gene>
<evidence type="ECO:0000313" key="3">
    <source>
        <dbReference type="Proteomes" id="UP000030656"/>
    </source>
</evidence>
<dbReference type="EMBL" id="KI927911">
    <property type="protein sequence ID" value="ETW30441.1"/>
    <property type="molecule type" value="Genomic_DNA"/>
</dbReference>
<keyword evidence="1" id="KW-1133">Transmembrane helix</keyword>
<reference evidence="2 3" key="2">
    <citation type="submission" date="2013-02" db="EMBL/GenBank/DDBJ databases">
        <title>The Genome Sequence of Plasmodium falciparum FCH/4.</title>
        <authorList>
            <consortium name="The Broad Institute Genome Sequencing Platform"/>
            <consortium name="The Broad Institute Genome Sequencing Center for Infectious Disease"/>
            <person name="Neafsey D."/>
            <person name="Cheeseman I."/>
            <person name="Volkman S."/>
            <person name="Adams J."/>
            <person name="Walker B."/>
            <person name="Young S.K."/>
            <person name="Zeng Q."/>
            <person name="Gargeya S."/>
            <person name="Fitzgerald M."/>
            <person name="Haas B."/>
            <person name="Abouelleil A."/>
            <person name="Alvarado L."/>
            <person name="Arachchi H.M."/>
            <person name="Berlin A.M."/>
            <person name="Chapman S.B."/>
            <person name="Dewar J."/>
            <person name="Goldberg J."/>
            <person name="Griggs A."/>
            <person name="Gujja S."/>
            <person name="Hansen M."/>
            <person name="Howarth C."/>
            <person name="Imamovic A."/>
            <person name="Larimer J."/>
            <person name="McCowan C."/>
            <person name="Murphy C."/>
            <person name="Neiman D."/>
            <person name="Pearson M."/>
            <person name="Priest M."/>
            <person name="Roberts A."/>
            <person name="Saif S."/>
            <person name="Shea T."/>
            <person name="Sisk P."/>
            <person name="Sykes S."/>
            <person name="Wortman J."/>
            <person name="Nusbaum C."/>
            <person name="Birren B."/>
        </authorList>
    </citation>
    <scope>NUCLEOTIDE SEQUENCE [LARGE SCALE GENOMIC DNA]</scope>
    <source>
        <strain evidence="2 3">FCH/4</strain>
    </source>
</reference>
<dbReference type="AlphaFoldDB" id="A0A024VRE6"/>
<feature type="transmembrane region" description="Helical" evidence="1">
    <location>
        <begin position="162"/>
        <end position="182"/>
    </location>
</feature>
<keyword evidence="1" id="KW-0472">Membrane</keyword>
<evidence type="ECO:0000256" key="1">
    <source>
        <dbReference type="SAM" id="Phobius"/>
    </source>
</evidence>
<name>A0A024VRE6_PLAFA</name>
<sequence length="239" mass="28931">MFRKDIKKIYLKNHLKKIYIVKRQNENNIIEEKKSSVLYKDFKEFILVLINIRKYEKALKKLKGNKASCEFSKVLQEYLDFYLSTFGYKFHTFILEYKTGDEINDPNNCYVINKLRKSDIEKIVNKEYSRILFKYDSIKYVLYYIKKHTLLFQTFNCHFKKLLINYLFVTLNPLNVLIFVYLKLYQNNDKTNVVSKSDDKDKIKNKDKSDEEMNDIPLCENKNICENNNENYSENHNEY</sequence>
<accession>A0A024VRE6</accession>
<organism evidence="2 3">
    <name type="scientific">Plasmodium falciparum FCH/4</name>
    <dbReference type="NCBI Taxonomy" id="1036724"/>
    <lineage>
        <taxon>Eukaryota</taxon>
        <taxon>Sar</taxon>
        <taxon>Alveolata</taxon>
        <taxon>Apicomplexa</taxon>
        <taxon>Aconoidasida</taxon>
        <taxon>Haemosporida</taxon>
        <taxon>Plasmodiidae</taxon>
        <taxon>Plasmodium</taxon>
        <taxon>Plasmodium (Laverania)</taxon>
    </lineage>
</organism>
<evidence type="ECO:0000313" key="2">
    <source>
        <dbReference type="EMBL" id="ETW30441.1"/>
    </source>
</evidence>
<reference evidence="2 3" key="1">
    <citation type="submission" date="2013-02" db="EMBL/GenBank/DDBJ databases">
        <title>The Genome Annotation of Plasmodium falciparum FCH/4.</title>
        <authorList>
            <consortium name="The Broad Institute Genome Sequencing Platform"/>
            <consortium name="The Broad Institute Genome Sequencing Center for Infectious Disease"/>
            <person name="Neafsey D."/>
            <person name="Hoffman S."/>
            <person name="Volkman S."/>
            <person name="Rosenthal P."/>
            <person name="Walker B."/>
            <person name="Young S.K."/>
            <person name="Zeng Q."/>
            <person name="Gargeya S."/>
            <person name="Fitzgerald M."/>
            <person name="Haas B."/>
            <person name="Abouelleil A."/>
            <person name="Allen A.W."/>
            <person name="Alvarado L."/>
            <person name="Arachchi H.M."/>
            <person name="Berlin A.M."/>
            <person name="Chapman S.B."/>
            <person name="Gainer-Dewar J."/>
            <person name="Goldberg J."/>
            <person name="Griggs A."/>
            <person name="Gujja S."/>
            <person name="Hansen M."/>
            <person name="Howarth C."/>
            <person name="Imamovic A."/>
            <person name="Ireland A."/>
            <person name="Larimer J."/>
            <person name="McCowan C."/>
            <person name="Murphy C."/>
            <person name="Pearson M."/>
            <person name="Poon T.W."/>
            <person name="Priest M."/>
            <person name="Roberts A."/>
            <person name="Saif S."/>
            <person name="Shea T."/>
            <person name="Sisk P."/>
            <person name="Sykes S."/>
            <person name="Wortman J."/>
            <person name="Nusbaum C."/>
            <person name="Birren B."/>
        </authorList>
    </citation>
    <scope>NUCLEOTIDE SEQUENCE [LARGE SCALE GENOMIC DNA]</scope>
    <source>
        <strain evidence="2 3">FCH/4</strain>
    </source>
</reference>
<keyword evidence="1" id="KW-0812">Transmembrane</keyword>
<protein>
    <submittedName>
        <fullName evidence="2">Uncharacterized protein</fullName>
    </submittedName>
</protein>